<reference evidence="2 3" key="1">
    <citation type="submission" date="2024-03" db="EMBL/GenBank/DDBJ databases">
        <title>A high-quality draft genome sequence of Diaporthe vaccinii, a causative agent of upright dieback and viscid rot disease in cranberry plants.</title>
        <authorList>
            <person name="Sarrasin M."/>
            <person name="Lang B.F."/>
            <person name="Burger G."/>
        </authorList>
    </citation>
    <scope>NUCLEOTIDE SEQUENCE [LARGE SCALE GENOMIC DNA]</scope>
    <source>
        <strain evidence="2 3">IS7</strain>
    </source>
</reference>
<dbReference type="Proteomes" id="UP001600888">
    <property type="component" value="Unassembled WGS sequence"/>
</dbReference>
<accession>A0ABR4EN14</accession>
<dbReference type="EMBL" id="JBAWTH010000040">
    <property type="protein sequence ID" value="KAL2283836.1"/>
    <property type="molecule type" value="Genomic_DNA"/>
</dbReference>
<proteinExistence type="predicted"/>
<organism evidence="2 3">
    <name type="scientific">Diaporthe vaccinii</name>
    <dbReference type="NCBI Taxonomy" id="105482"/>
    <lineage>
        <taxon>Eukaryota</taxon>
        <taxon>Fungi</taxon>
        <taxon>Dikarya</taxon>
        <taxon>Ascomycota</taxon>
        <taxon>Pezizomycotina</taxon>
        <taxon>Sordariomycetes</taxon>
        <taxon>Sordariomycetidae</taxon>
        <taxon>Diaporthales</taxon>
        <taxon>Diaporthaceae</taxon>
        <taxon>Diaporthe</taxon>
        <taxon>Diaporthe eres species complex</taxon>
    </lineage>
</organism>
<keyword evidence="3" id="KW-1185">Reference proteome</keyword>
<name>A0ABR4EN14_9PEZI</name>
<feature type="compositionally biased region" description="Acidic residues" evidence="1">
    <location>
        <begin position="40"/>
        <end position="49"/>
    </location>
</feature>
<feature type="compositionally biased region" description="Basic and acidic residues" evidence="1">
    <location>
        <begin position="23"/>
        <end position="38"/>
    </location>
</feature>
<evidence type="ECO:0000313" key="2">
    <source>
        <dbReference type="EMBL" id="KAL2283836.1"/>
    </source>
</evidence>
<evidence type="ECO:0000256" key="1">
    <source>
        <dbReference type="SAM" id="MobiDB-lite"/>
    </source>
</evidence>
<sequence>MKVKDDIRKGLLKLAWNVMSDEIKSSREESSDEIKSSSEESSDEIESNQEESSAPDYVFVSKERPKGPVSNYRRRELSAPKYLEPKNVIINPRRFGS</sequence>
<protein>
    <submittedName>
        <fullName evidence="2">Uncharacterized protein</fullName>
    </submittedName>
</protein>
<evidence type="ECO:0000313" key="3">
    <source>
        <dbReference type="Proteomes" id="UP001600888"/>
    </source>
</evidence>
<feature type="region of interest" description="Disordered" evidence="1">
    <location>
        <begin position="23"/>
        <end position="77"/>
    </location>
</feature>
<gene>
    <name evidence="2" type="ORF">FJTKL_09605</name>
</gene>
<comment type="caution">
    <text evidence="2">The sequence shown here is derived from an EMBL/GenBank/DDBJ whole genome shotgun (WGS) entry which is preliminary data.</text>
</comment>